<gene>
    <name evidence="1" type="ORF">JFY71_05910</name>
</gene>
<sequence length="140" mass="15927">MKKNLILSLTGIVLIVFGIFLYKSISNLKGILEMLTYILLIFGIGIFGHGMGSILIKYAIKDNPKIEKESLVALEDERNVKISNLAKAKAFDMTVYLFGAVILLLVFLKVEERAILILAISYVFINIYSIYYREKIEKKM</sequence>
<evidence type="ECO:0000313" key="1">
    <source>
        <dbReference type="EMBL" id="QQK06883.1"/>
    </source>
</evidence>
<reference evidence="1 2" key="1">
    <citation type="journal article" date="2022" name="Int. J. Syst. Evol. Microbiol.">
        <title>Miniphocaeibacter halophilus sp. nov., an ammonium-tolerant acetate-producing bacterium isolated from a biogas system.</title>
        <authorList>
            <person name="Schnurer A."/>
            <person name="Singh A."/>
            <person name="Bi S."/>
            <person name="Qiao W."/>
            <person name="Westerholm M."/>
        </authorList>
    </citation>
    <scope>NUCLEOTIDE SEQUENCE [LARGE SCALE GENOMIC DNA]</scope>
    <source>
        <strain evidence="1 2">AMB_01</strain>
    </source>
</reference>
<dbReference type="Proteomes" id="UP000595814">
    <property type="component" value="Chromosome"/>
</dbReference>
<name>A0AC61MP35_9FIRM</name>
<accession>A0AC61MP35</accession>
<organism evidence="1 2">
    <name type="scientific">Miniphocaeibacter halophilus</name>
    <dbReference type="NCBI Taxonomy" id="2931922"/>
    <lineage>
        <taxon>Bacteria</taxon>
        <taxon>Bacillati</taxon>
        <taxon>Bacillota</taxon>
        <taxon>Tissierellia</taxon>
        <taxon>Tissierellales</taxon>
        <taxon>Peptoniphilaceae</taxon>
        <taxon>Miniphocaeibacter</taxon>
    </lineage>
</organism>
<protein>
    <submittedName>
        <fullName evidence="1">Uncharacterized protein</fullName>
    </submittedName>
</protein>
<keyword evidence="2" id="KW-1185">Reference proteome</keyword>
<dbReference type="EMBL" id="CP066744">
    <property type="protein sequence ID" value="QQK06883.1"/>
    <property type="molecule type" value="Genomic_DNA"/>
</dbReference>
<proteinExistence type="predicted"/>
<evidence type="ECO:0000313" key="2">
    <source>
        <dbReference type="Proteomes" id="UP000595814"/>
    </source>
</evidence>